<protein>
    <recommendedName>
        <fullName evidence="3">HEAT repeat domain-containing protein</fullName>
    </recommendedName>
</protein>
<evidence type="ECO:0008006" key="3">
    <source>
        <dbReference type="Google" id="ProtNLM"/>
    </source>
</evidence>
<proteinExistence type="predicted"/>
<organism evidence="2">
    <name type="scientific">Palpitomonas bilix</name>
    <dbReference type="NCBI Taxonomy" id="652834"/>
    <lineage>
        <taxon>Eukaryota</taxon>
        <taxon>Eukaryota incertae sedis</taxon>
    </lineage>
</organism>
<accession>A0A7S3CW79</accession>
<dbReference type="EMBL" id="HBIB01000263">
    <property type="protein sequence ID" value="CAE0237981.1"/>
    <property type="molecule type" value="Transcribed_RNA"/>
</dbReference>
<evidence type="ECO:0000313" key="1">
    <source>
        <dbReference type="EMBL" id="CAE0237981.1"/>
    </source>
</evidence>
<dbReference type="InterPro" id="IPR011989">
    <property type="entry name" value="ARM-like"/>
</dbReference>
<dbReference type="SUPFAM" id="SSF48371">
    <property type="entry name" value="ARM repeat"/>
    <property type="match status" value="1"/>
</dbReference>
<dbReference type="AlphaFoldDB" id="A0A7S3CW79"/>
<gene>
    <name evidence="1" type="ORF">PBIL07802_LOCUS122</name>
    <name evidence="2" type="ORF">PBIL07802_LOCUS123</name>
</gene>
<name>A0A7S3CW79_9EUKA</name>
<sequence length="121" mass="14010">MREISDPRNNDDNVVSIHTFITTTYSSSPAERAKAVRNLCPCHVKANVDDVWDRIIEMAEDKDVTVRRAVLHTLCDGSPKAREHDIIEALRLLSRDHDKEIRRKVHKALAHYDRDGRWNVL</sequence>
<dbReference type="EMBL" id="HBIB01000264">
    <property type="protein sequence ID" value="CAE0237982.1"/>
    <property type="molecule type" value="Transcribed_RNA"/>
</dbReference>
<dbReference type="InterPro" id="IPR016024">
    <property type="entry name" value="ARM-type_fold"/>
</dbReference>
<reference evidence="2" key="1">
    <citation type="submission" date="2021-01" db="EMBL/GenBank/DDBJ databases">
        <authorList>
            <person name="Corre E."/>
            <person name="Pelletier E."/>
            <person name="Niang G."/>
            <person name="Scheremetjew M."/>
            <person name="Finn R."/>
            <person name="Kale V."/>
            <person name="Holt S."/>
            <person name="Cochrane G."/>
            <person name="Meng A."/>
            <person name="Brown T."/>
            <person name="Cohen L."/>
        </authorList>
    </citation>
    <scope>NUCLEOTIDE SEQUENCE</scope>
    <source>
        <strain evidence="2">NIES-2562</strain>
    </source>
</reference>
<dbReference type="Gene3D" id="1.25.10.10">
    <property type="entry name" value="Leucine-rich Repeat Variant"/>
    <property type="match status" value="1"/>
</dbReference>
<evidence type="ECO:0000313" key="2">
    <source>
        <dbReference type="EMBL" id="CAE0237982.1"/>
    </source>
</evidence>